<dbReference type="Pfam" id="PF00106">
    <property type="entry name" value="adh_short"/>
    <property type="match status" value="1"/>
</dbReference>
<dbReference type="RefSeq" id="XP_025350608.1">
    <property type="nucleotide sequence ID" value="XM_025491849.1"/>
</dbReference>
<dbReference type="InterPro" id="IPR036291">
    <property type="entry name" value="NAD(P)-bd_dom_sf"/>
</dbReference>
<name>A0A316UEU6_9BASI</name>
<dbReference type="STRING" id="1684307.A0A316UEU6"/>
<reference evidence="1 2" key="1">
    <citation type="journal article" date="2018" name="Mol. Biol. Evol.">
        <title>Broad Genomic Sampling Reveals a Smut Pathogenic Ancestry of the Fungal Clade Ustilaginomycotina.</title>
        <authorList>
            <person name="Kijpornyongpan T."/>
            <person name="Mondo S.J."/>
            <person name="Barry K."/>
            <person name="Sandor L."/>
            <person name="Lee J."/>
            <person name="Lipzen A."/>
            <person name="Pangilinan J."/>
            <person name="LaButti K."/>
            <person name="Hainaut M."/>
            <person name="Henrissat B."/>
            <person name="Grigoriev I.V."/>
            <person name="Spatafora J.W."/>
            <person name="Aime M.C."/>
        </authorList>
    </citation>
    <scope>NUCLEOTIDE SEQUENCE [LARGE SCALE GENOMIC DNA]</scope>
    <source>
        <strain evidence="1 2">MCA 4718</strain>
    </source>
</reference>
<evidence type="ECO:0000313" key="2">
    <source>
        <dbReference type="Proteomes" id="UP000245942"/>
    </source>
</evidence>
<protein>
    <submittedName>
        <fullName evidence="1">NAD(P)-binding protein</fullName>
    </submittedName>
</protein>
<dbReference type="Gene3D" id="3.40.50.720">
    <property type="entry name" value="NAD(P)-binding Rossmann-like Domain"/>
    <property type="match status" value="1"/>
</dbReference>
<gene>
    <name evidence="1" type="ORF">BCV69DRAFT_281067</name>
</gene>
<proteinExistence type="predicted"/>
<dbReference type="Proteomes" id="UP000245942">
    <property type="component" value="Unassembled WGS sequence"/>
</dbReference>
<dbReference type="AlphaFoldDB" id="A0A316UEU6"/>
<dbReference type="PRINTS" id="PR00081">
    <property type="entry name" value="GDHRDH"/>
</dbReference>
<accession>A0A316UEU6</accession>
<dbReference type="PANTHER" id="PTHR43431">
    <property type="entry name" value="OXIDOREDUCTASE, SHORT CHAIN DEHYDROGENASE/REDUCTASE FAMILY (AFU_ORTHOLOGUE AFUA_5G14000)"/>
    <property type="match status" value="1"/>
</dbReference>
<keyword evidence="2" id="KW-1185">Reference proteome</keyword>
<dbReference type="GeneID" id="37013583"/>
<dbReference type="OrthoDB" id="5399006at2759"/>
<dbReference type="EMBL" id="KZ819322">
    <property type="protein sequence ID" value="PWN23448.1"/>
    <property type="molecule type" value="Genomic_DNA"/>
</dbReference>
<dbReference type="SUPFAM" id="SSF51735">
    <property type="entry name" value="NAD(P)-binding Rossmann-fold domains"/>
    <property type="match status" value="1"/>
</dbReference>
<dbReference type="InterPro" id="IPR002347">
    <property type="entry name" value="SDR_fam"/>
</dbReference>
<sequence length="261" mass="28206">MISNAAKKVVVIMGAGPGTGFAIAKRFALAGHPVALLARQRSRLESLAEEINSLKAGPAHVFDADASKKQSVDAAFTEITRYYQGTSEKAKVWGAVYNPGGFLMSPLLEVTEEKLRQIVDVQFFGGFFFAQAYLNALTKGEEGSAASSDDNEARGFLAFTGASASLKGSAKFAAFSAAKGALRNLAQSTAREWQPQGVHVFHSIVDGFIDTEATRGMLGTDFKPHTRIDPADIAESYYRVAAQKRSAWTHEQDLRPFSETF</sequence>
<organism evidence="1 2">
    <name type="scientific">Pseudomicrostroma glucosiphilum</name>
    <dbReference type="NCBI Taxonomy" id="1684307"/>
    <lineage>
        <taxon>Eukaryota</taxon>
        <taxon>Fungi</taxon>
        <taxon>Dikarya</taxon>
        <taxon>Basidiomycota</taxon>
        <taxon>Ustilaginomycotina</taxon>
        <taxon>Exobasidiomycetes</taxon>
        <taxon>Microstromatales</taxon>
        <taxon>Microstromatales incertae sedis</taxon>
        <taxon>Pseudomicrostroma</taxon>
    </lineage>
</organism>
<dbReference type="PANTHER" id="PTHR43431:SF7">
    <property type="entry name" value="OXIDOREDUCTASE, SHORT CHAIN DEHYDROGENASE_REDUCTASE FAMILY (AFU_ORTHOLOGUE AFUA_5G14000)"/>
    <property type="match status" value="1"/>
</dbReference>
<evidence type="ECO:0000313" key="1">
    <source>
        <dbReference type="EMBL" id="PWN23448.1"/>
    </source>
</evidence>